<feature type="transmembrane region" description="Helical" evidence="2">
    <location>
        <begin position="20"/>
        <end position="39"/>
    </location>
</feature>
<evidence type="ECO:0000256" key="2">
    <source>
        <dbReference type="SAM" id="Phobius"/>
    </source>
</evidence>
<dbReference type="Proteomes" id="UP000037696">
    <property type="component" value="Unassembled WGS sequence"/>
</dbReference>
<sequence>MYTKRFFEFIIKNSKDVPSFFGALPQWGAFIVGIASVWISKEDLAFKKEEIAQGKSSNTVQPRTLDHARRDHQNEAASEHPRRAATEPEYESEMNLK</sequence>
<feature type="compositionally biased region" description="Acidic residues" evidence="1">
    <location>
        <begin position="88"/>
        <end position="97"/>
    </location>
</feature>
<dbReference type="EMBL" id="LHQQ01000370">
    <property type="protein sequence ID" value="KOS36956.1"/>
    <property type="molecule type" value="Genomic_DNA"/>
</dbReference>
<feature type="region of interest" description="Disordered" evidence="1">
    <location>
        <begin position="52"/>
        <end position="97"/>
    </location>
</feature>
<gene>
    <name evidence="3" type="ORF">ACN38_g12273</name>
</gene>
<keyword evidence="2" id="KW-1133">Transmembrane helix</keyword>
<keyword evidence="2" id="KW-0472">Membrane</keyword>
<evidence type="ECO:0000256" key="1">
    <source>
        <dbReference type="SAM" id="MobiDB-lite"/>
    </source>
</evidence>
<reference evidence="3 4" key="1">
    <citation type="submission" date="2015-08" db="EMBL/GenBank/DDBJ databases">
        <title>Genome sequencing of Penicillium nordicum.</title>
        <authorList>
            <person name="Nguyen H.D."/>
            <person name="Seifert K.A."/>
        </authorList>
    </citation>
    <scope>NUCLEOTIDE SEQUENCE [LARGE SCALE GENOMIC DNA]</scope>
    <source>
        <strain evidence="3 4">DAOMC 185683</strain>
    </source>
</reference>
<feature type="compositionally biased region" description="Basic and acidic residues" evidence="1">
    <location>
        <begin position="64"/>
        <end position="86"/>
    </location>
</feature>
<organism evidence="3 4">
    <name type="scientific">Penicillium nordicum</name>
    <dbReference type="NCBI Taxonomy" id="229535"/>
    <lineage>
        <taxon>Eukaryota</taxon>
        <taxon>Fungi</taxon>
        <taxon>Dikarya</taxon>
        <taxon>Ascomycota</taxon>
        <taxon>Pezizomycotina</taxon>
        <taxon>Eurotiomycetes</taxon>
        <taxon>Eurotiomycetidae</taxon>
        <taxon>Eurotiales</taxon>
        <taxon>Aspergillaceae</taxon>
        <taxon>Penicillium</taxon>
    </lineage>
</organism>
<protein>
    <submittedName>
        <fullName evidence="3">Uncharacterized protein</fullName>
    </submittedName>
</protein>
<keyword evidence="2" id="KW-0812">Transmembrane</keyword>
<comment type="caution">
    <text evidence="3">The sequence shown here is derived from an EMBL/GenBank/DDBJ whole genome shotgun (WGS) entry which is preliminary data.</text>
</comment>
<evidence type="ECO:0000313" key="4">
    <source>
        <dbReference type="Proteomes" id="UP000037696"/>
    </source>
</evidence>
<dbReference type="AlphaFoldDB" id="A0A0M8NPW2"/>
<keyword evidence="4" id="KW-1185">Reference proteome</keyword>
<proteinExistence type="predicted"/>
<evidence type="ECO:0000313" key="3">
    <source>
        <dbReference type="EMBL" id="KOS36956.1"/>
    </source>
</evidence>
<name>A0A0M8NPW2_9EURO</name>
<accession>A0A0M8NPW2</accession>